<feature type="transmembrane region" description="Helical" evidence="1">
    <location>
        <begin position="199"/>
        <end position="217"/>
    </location>
</feature>
<dbReference type="EMBL" id="CP000559">
    <property type="protein sequence ID" value="ABN07849.1"/>
    <property type="molecule type" value="Genomic_DNA"/>
</dbReference>
<gene>
    <name evidence="2" type="ordered locus">Mlab_1688</name>
</gene>
<keyword evidence="1" id="KW-1133">Transmembrane helix</keyword>
<dbReference type="AlphaFoldDB" id="A2SU43"/>
<dbReference type="RefSeq" id="WP_011834052.1">
    <property type="nucleotide sequence ID" value="NC_008942.1"/>
</dbReference>
<keyword evidence="3" id="KW-1185">Reference proteome</keyword>
<keyword evidence="1" id="KW-0472">Membrane</keyword>
<evidence type="ECO:0000313" key="2">
    <source>
        <dbReference type="EMBL" id="ABN07849.1"/>
    </source>
</evidence>
<dbReference type="KEGG" id="mla:Mlab_1688"/>
<dbReference type="Proteomes" id="UP000000365">
    <property type="component" value="Chromosome"/>
</dbReference>
<reference evidence="2 3" key="1">
    <citation type="journal article" date="2009" name="Stand. Genomic Sci.">
        <title>Complete genome sequence of Methanocorpusculum labreanum type strain Z.</title>
        <authorList>
            <person name="Anderson I.J."/>
            <person name="Sieprawska-Lupa M."/>
            <person name="Goltsman E."/>
            <person name="Lapidus A."/>
            <person name="Copeland A."/>
            <person name="Glavina Del Rio T."/>
            <person name="Tice H."/>
            <person name="Dalin E."/>
            <person name="Barry K."/>
            <person name="Pitluck S."/>
            <person name="Hauser L."/>
            <person name="Land M."/>
            <person name="Lucas S."/>
            <person name="Richardson P."/>
            <person name="Whitman W.B."/>
            <person name="Kyrpides N.C."/>
        </authorList>
    </citation>
    <scope>NUCLEOTIDE SEQUENCE [LARGE SCALE GENOMIC DNA]</scope>
    <source>
        <strain evidence="3">ATCC 43576 / DSM 4855 / Z</strain>
    </source>
</reference>
<organism evidence="2 3">
    <name type="scientific">Methanocorpusculum labreanum (strain ATCC 43576 / DSM 4855 / Z)</name>
    <dbReference type="NCBI Taxonomy" id="410358"/>
    <lineage>
        <taxon>Archaea</taxon>
        <taxon>Methanobacteriati</taxon>
        <taxon>Methanobacteriota</taxon>
        <taxon>Stenosarchaea group</taxon>
        <taxon>Methanomicrobia</taxon>
        <taxon>Methanomicrobiales</taxon>
        <taxon>Methanocorpusculaceae</taxon>
        <taxon>Methanocorpusculum</taxon>
    </lineage>
</organism>
<keyword evidence="1" id="KW-0812">Transmembrane</keyword>
<name>A2SU43_METLZ</name>
<dbReference type="GeneID" id="4795857"/>
<dbReference type="eggNOG" id="arCOG03622">
    <property type="taxonomic scope" value="Archaea"/>
</dbReference>
<accession>A2SU43</accession>
<evidence type="ECO:0000313" key="3">
    <source>
        <dbReference type="Proteomes" id="UP000000365"/>
    </source>
</evidence>
<evidence type="ECO:0000256" key="1">
    <source>
        <dbReference type="SAM" id="Phobius"/>
    </source>
</evidence>
<proteinExistence type="predicted"/>
<dbReference type="OrthoDB" id="296807at2157"/>
<dbReference type="PROSITE" id="PS51257">
    <property type="entry name" value="PROKAR_LIPOPROTEIN"/>
    <property type="match status" value="1"/>
</dbReference>
<dbReference type="HOGENOM" id="CLU_1237932_0_0_2"/>
<dbReference type="STRING" id="410358.Mlab_1688"/>
<protein>
    <submittedName>
        <fullName evidence="2">Uncharacterized protein</fullName>
    </submittedName>
</protein>
<sequence>MRKREAALAVLLIILSLTSCAAAHVPQIVGADEGIQNAVHIDDPYKSWAIYGTFPAAGSVTYYQFTLETGDRLWFSVFTPDIGAASPEAVLIGPGIESSGDIPAGVASLDGQGYILIPGEAPVLPEYEPFTPAANYQWLEYEYIAEEPGTYFIVMVNNGTGAGNYGLALGYREEFSVSEWVMIPLSIANIRIWEGNSPAFVIGFPLLIVMFGLVYLFRAKKSR</sequence>